<reference evidence="1 2" key="1">
    <citation type="journal article" date="2014" name="Genome Announc.">
        <title>Trypanosoma cruzi Clone Dm28c Draft Genome Sequence.</title>
        <authorList>
            <person name="Grisard E.C."/>
            <person name="Teixeira S.M."/>
            <person name="de Almeida L.G."/>
            <person name="Stoco P.H."/>
            <person name="Gerber A.L."/>
            <person name="Talavera-Lopez C."/>
            <person name="Lima O.C."/>
            <person name="Andersson B."/>
            <person name="de Vasconcelos A.T."/>
        </authorList>
    </citation>
    <scope>NUCLEOTIDE SEQUENCE [LARGE SCALE GENOMIC DNA]</scope>
    <source>
        <strain evidence="1 2">Dm28c</strain>
    </source>
</reference>
<gene>
    <name evidence="1" type="ORF">TCDM_08012</name>
</gene>
<dbReference type="VEuPathDB" id="TriTrypDB:TCDM_08012"/>
<dbReference type="Proteomes" id="UP000017861">
    <property type="component" value="Unassembled WGS sequence"/>
</dbReference>
<dbReference type="OrthoDB" id="244830at2759"/>
<comment type="caution">
    <text evidence="1">The sequence shown here is derived from an EMBL/GenBank/DDBJ whole genome shotgun (WGS) entry which is preliminary data.</text>
</comment>
<proteinExistence type="predicted"/>
<evidence type="ECO:0000313" key="2">
    <source>
        <dbReference type="Proteomes" id="UP000017861"/>
    </source>
</evidence>
<sequence>MGFLVVFLRLLLLLFFSFSTLEYLSLFFPFCRCSCADPCVSVCVFFACLTLLPAGIPPVHKIKMEPSAMKASNELSMAEEARLMSALFPYVSSKCLWECVKATKSFEETIFNVNATVNPDLYSASYLINAMRNSATSTEVKTKRTARNADSGVIAVDSDGNEIVDPLEDPFVSVGSLLHSRSSLFDGEMNVLEVDQQQEYNATVAVFPIDTAKWDEHFITSATLTDAVGAQPLVLPTPAEKTPLQKDFGGSDVAIQAPIVRWAPTAASLKMKLDESKCISSCEAPSPLACILNCEEGRGETNAQDEGGLDTKKEKKMTDGAMNTVGHVEPVLLTPLQFCTQRECELRERLEELERNGAAAFANTEETDFCREIAEHCKTFTSALPEYFPKFLSVVAKEFEGKEIVPPLHNIRLKSFSGGILNTEEVRIRRIVLGRSYARFSEDGEHILFRVKLKHLALSPVSFSLAREEGRGDATKGTVKAKANKLKVKAKLELKLHLTGCLIARCSKIHFSIGSLQTKCSVFGLNAVAFFLRPFLKQKLTSFVVKALSDEMFLDLA</sequence>
<protein>
    <submittedName>
        <fullName evidence="1">Uncharacterized protein</fullName>
    </submittedName>
</protein>
<organism evidence="1 2">
    <name type="scientific">Trypanosoma cruzi Dm28c</name>
    <dbReference type="NCBI Taxonomy" id="1416333"/>
    <lineage>
        <taxon>Eukaryota</taxon>
        <taxon>Discoba</taxon>
        <taxon>Euglenozoa</taxon>
        <taxon>Kinetoplastea</taxon>
        <taxon>Metakinetoplastina</taxon>
        <taxon>Trypanosomatida</taxon>
        <taxon>Trypanosomatidae</taxon>
        <taxon>Trypanosoma</taxon>
        <taxon>Schizotrypanum</taxon>
    </lineage>
</organism>
<dbReference type="EMBL" id="AYLP01000104">
    <property type="protein sequence ID" value="ESS63987.1"/>
    <property type="molecule type" value="Genomic_DNA"/>
</dbReference>
<dbReference type="AlphaFoldDB" id="V5BD34"/>
<accession>V5BD34</accession>
<evidence type="ECO:0000313" key="1">
    <source>
        <dbReference type="EMBL" id="ESS63987.1"/>
    </source>
</evidence>
<name>V5BD34_TRYCR</name>